<evidence type="ECO:0000313" key="2">
    <source>
        <dbReference type="Proteomes" id="UP000479000"/>
    </source>
</evidence>
<accession>A0A6H5HMM2</accession>
<dbReference type="EMBL" id="CADCXU010033010">
    <property type="protein sequence ID" value="CAB0018577.1"/>
    <property type="molecule type" value="Genomic_DNA"/>
</dbReference>
<feature type="non-terminal residue" evidence="1">
    <location>
        <position position="54"/>
    </location>
</feature>
<keyword evidence="2" id="KW-1185">Reference proteome</keyword>
<dbReference type="AlphaFoldDB" id="A0A6H5HMM2"/>
<protein>
    <submittedName>
        <fullName evidence="1">Uncharacterized protein</fullName>
    </submittedName>
</protein>
<gene>
    <name evidence="1" type="ORF">NTEN_LOCUS22410</name>
</gene>
<proteinExistence type="predicted"/>
<reference evidence="1 2" key="1">
    <citation type="submission" date="2020-02" db="EMBL/GenBank/DDBJ databases">
        <authorList>
            <person name="Ferguson B K."/>
        </authorList>
    </citation>
    <scope>NUCLEOTIDE SEQUENCE [LARGE SCALE GENOMIC DNA]</scope>
</reference>
<name>A0A6H5HMM2_9HEMI</name>
<organism evidence="1 2">
    <name type="scientific">Nesidiocoris tenuis</name>
    <dbReference type="NCBI Taxonomy" id="355587"/>
    <lineage>
        <taxon>Eukaryota</taxon>
        <taxon>Metazoa</taxon>
        <taxon>Ecdysozoa</taxon>
        <taxon>Arthropoda</taxon>
        <taxon>Hexapoda</taxon>
        <taxon>Insecta</taxon>
        <taxon>Pterygota</taxon>
        <taxon>Neoptera</taxon>
        <taxon>Paraneoptera</taxon>
        <taxon>Hemiptera</taxon>
        <taxon>Heteroptera</taxon>
        <taxon>Panheteroptera</taxon>
        <taxon>Cimicomorpha</taxon>
        <taxon>Miridae</taxon>
        <taxon>Dicyphina</taxon>
        <taxon>Nesidiocoris</taxon>
    </lineage>
</organism>
<sequence length="54" mass="6289">MTGTLPQNGLAERRNRMDFCNKSETENRQQFSFSATEENRESGPFLVVISYNWT</sequence>
<evidence type="ECO:0000313" key="1">
    <source>
        <dbReference type="EMBL" id="CAB0018577.1"/>
    </source>
</evidence>
<dbReference type="Proteomes" id="UP000479000">
    <property type="component" value="Unassembled WGS sequence"/>
</dbReference>